<sequence length="407" mass="46211">MLYLDAFQKDTEDRVLSASARRAWIWLVLPYAEVWQLIRVHGSRDIRRGIPISTTSYDDKQEYAYLDIQPLQDFDWRTTSPIRNSPLKPKYHLTMALENITLSDIIAMDNTYVSRMQVRQSIMEDHPDATIQSTPVADKAVLELHDWMFRTYLPMRYPQIYYRQSGADGGLLNGVSNKIIPLSPSSAVEALRALGSNIDTDFLVLMPCSISPDGLPIYHLQAFVTCFPSGFSLRKKLGMPLAEIHTPVPGYKAKLEKSMDRFFARLECGKAVKRSNWGITTVTDLFLEGGTHFHNDKASDGPSSTSTEGDGPSTRVMDAIEQQKREVIVENCRLRSERQTLFRLPQSKAIVFSFKTYQYHLEDVKNDGYADELAAAIEGLVMGSVPEMNFYKRGVVWSEAVLQYLRS</sequence>
<gene>
    <name evidence="2" type="ORF">ZT1A5_G4224</name>
</gene>
<protein>
    <submittedName>
        <fullName evidence="2">Uncharacterized protein</fullName>
    </submittedName>
</protein>
<dbReference type="InterPro" id="IPR021848">
    <property type="entry name" value="HODM_asu-like"/>
</dbReference>
<organism evidence="2 3">
    <name type="scientific">Zymoseptoria tritici ST99CH_1A5</name>
    <dbReference type="NCBI Taxonomy" id="1276529"/>
    <lineage>
        <taxon>Eukaryota</taxon>
        <taxon>Fungi</taxon>
        <taxon>Dikarya</taxon>
        <taxon>Ascomycota</taxon>
        <taxon>Pezizomycotina</taxon>
        <taxon>Dothideomycetes</taxon>
        <taxon>Dothideomycetidae</taxon>
        <taxon>Mycosphaerellales</taxon>
        <taxon>Mycosphaerellaceae</taxon>
        <taxon>Zymoseptoria</taxon>
    </lineage>
</organism>
<evidence type="ECO:0000313" key="3">
    <source>
        <dbReference type="Proteomes" id="UP000215453"/>
    </source>
</evidence>
<proteinExistence type="predicted"/>
<dbReference type="EMBL" id="LT882678">
    <property type="protein sequence ID" value="SMY22784.1"/>
    <property type="molecule type" value="Genomic_DNA"/>
</dbReference>
<dbReference type="Pfam" id="PF11927">
    <property type="entry name" value="HODM_asu-like"/>
    <property type="match status" value="1"/>
</dbReference>
<name>A0A1Y6LEA3_ZYMTR</name>
<evidence type="ECO:0000313" key="2">
    <source>
        <dbReference type="EMBL" id="SMY22784.1"/>
    </source>
</evidence>
<dbReference type="Proteomes" id="UP000215453">
    <property type="component" value="Chromosome 3"/>
</dbReference>
<dbReference type="AlphaFoldDB" id="A0A1Y6LEA3"/>
<feature type="region of interest" description="Disordered" evidence="1">
    <location>
        <begin position="293"/>
        <end position="314"/>
    </location>
</feature>
<reference evidence="2 3" key="1">
    <citation type="submission" date="2016-10" db="EMBL/GenBank/DDBJ databases">
        <authorList>
            <person name="Varghese N."/>
        </authorList>
    </citation>
    <scope>NUCLEOTIDE SEQUENCE [LARGE SCALE GENOMIC DNA]</scope>
</reference>
<evidence type="ECO:0000256" key="1">
    <source>
        <dbReference type="SAM" id="MobiDB-lite"/>
    </source>
</evidence>
<accession>A0A1Y6LEA3</accession>